<evidence type="ECO:0000256" key="7">
    <source>
        <dbReference type="SAM" id="SignalP"/>
    </source>
</evidence>
<evidence type="ECO:0000256" key="2">
    <source>
        <dbReference type="ARBA" id="ARBA00022692"/>
    </source>
</evidence>
<dbReference type="AlphaFoldDB" id="A0A1C3KP25"/>
<proteinExistence type="predicted"/>
<evidence type="ECO:0000256" key="6">
    <source>
        <dbReference type="SAM" id="Phobius"/>
    </source>
</evidence>
<dbReference type="InterPro" id="IPR008521">
    <property type="entry name" value="Mg_trans_NIPA"/>
</dbReference>
<evidence type="ECO:0000313" key="8">
    <source>
        <dbReference type="EMBL" id="SBT75794.1"/>
    </source>
</evidence>
<feature type="transmembrane region" description="Helical" evidence="6">
    <location>
        <begin position="688"/>
        <end position="713"/>
    </location>
</feature>
<feature type="transmembrane region" description="Helical" evidence="6">
    <location>
        <begin position="45"/>
        <end position="66"/>
    </location>
</feature>
<feature type="transmembrane region" description="Helical" evidence="6">
    <location>
        <begin position="138"/>
        <end position="161"/>
    </location>
</feature>
<evidence type="ECO:0000256" key="5">
    <source>
        <dbReference type="SAM" id="MobiDB-lite"/>
    </source>
</evidence>
<dbReference type="VEuPathDB" id="PlasmoDB:POWCR01_050008600"/>
<feature type="compositionally biased region" description="Low complexity" evidence="5">
    <location>
        <begin position="580"/>
        <end position="617"/>
    </location>
</feature>
<protein>
    <submittedName>
        <fullName evidence="8">Magnesium transporter, putative</fullName>
    </submittedName>
</protein>
<dbReference type="Pfam" id="PF05653">
    <property type="entry name" value="Mg_trans_NIPA"/>
    <property type="match status" value="1"/>
</dbReference>
<keyword evidence="3 6" id="KW-1133">Transmembrane helix</keyword>
<evidence type="ECO:0000256" key="1">
    <source>
        <dbReference type="ARBA" id="ARBA00004141"/>
    </source>
</evidence>
<comment type="subcellular location">
    <subcellularLocation>
        <location evidence="1">Membrane</location>
        <topology evidence="1">Multi-pass membrane protein</topology>
    </subcellularLocation>
</comment>
<evidence type="ECO:0000256" key="4">
    <source>
        <dbReference type="ARBA" id="ARBA00023136"/>
    </source>
</evidence>
<dbReference type="SUPFAM" id="SSF103481">
    <property type="entry name" value="Multidrug resistance efflux transporter EmrE"/>
    <property type="match status" value="1"/>
</dbReference>
<dbReference type="EMBL" id="LT594509">
    <property type="protein sequence ID" value="SBT75794.1"/>
    <property type="molecule type" value="Genomic_DNA"/>
</dbReference>
<feature type="compositionally biased region" description="Basic and acidic residues" evidence="5">
    <location>
        <begin position="285"/>
        <end position="300"/>
    </location>
</feature>
<evidence type="ECO:0000256" key="3">
    <source>
        <dbReference type="ARBA" id="ARBA00022989"/>
    </source>
</evidence>
<feature type="region of interest" description="Disordered" evidence="5">
    <location>
        <begin position="225"/>
        <end position="303"/>
    </location>
</feature>
<feature type="compositionally biased region" description="Basic and acidic residues" evidence="5">
    <location>
        <begin position="260"/>
        <end position="272"/>
    </location>
</feature>
<dbReference type="OrthoDB" id="165382at2759"/>
<evidence type="ECO:0000313" key="9">
    <source>
        <dbReference type="Proteomes" id="UP000243200"/>
    </source>
</evidence>
<feature type="transmembrane region" description="Helical" evidence="6">
    <location>
        <begin position="725"/>
        <end position="745"/>
    </location>
</feature>
<dbReference type="VEuPathDB" id="PlasmoDB:PocGH01_05013200"/>
<feature type="compositionally biased region" description="Polar residues" evidence="5">
    <location>
        <begin position="240"/>
        <end position="256"/>
    </location>
</feature>
<keyword evidence="7" id="KW-0732">Signal</keyword>
<sequence length="790" mass="89572">MDMSFIGILICFVGSFLGALGDKYVHDSYSVDDEKKCKRSKMNMWIVGILLSVVIDPIFTIIALYFTSAALVSPFAGVHILWNLIITNVSLKTKTKLHQYMGTFFLICGIALIITFSEKKVDIHNMKDLINMYTQTKVIAYVITTFSIMIIILVICLIPLLCSIIQKNKFFKKIPFMYTNKLIMYTSTNSYENSLFQKIKRNTKSLEEHFFCKAVKYDYPSALHSDDPSGGKTDVRHSYVQRSPVQRSPVQRSYVQRSYVRSDHSESSRDRITSGSSLRGDDEEYTHGGRKKDPFSHEDNSSLCAHSLNTNHFNSEEKERTTEKWFVLPNDKIVIINKKKKKKKKKIKKSLTNGYDKMDNRFHMSLNILMPYNFSKKIKKNNAVILKRGKKERIYKKHSKRPKIESALDIKRKESKGCEKHQLSSTTRGIYFPFLGKEVLGGEKVKMGDVQCSSDCSRGSGNCASKLFLSAPQHANLRTPPWCEDKKDHILKINGRRRGSPLHYANRNGTNINSKTINITKQNIKMGYPKFGEITGHYKTKSIIVKGEINQKENNNSDEEVSLEGVRKGGKTIVVTTDHSNSSNRGRSGSSGGSRTSSSSSTLRSNTLRSNSPSSSGSRKRVSRGCSRSQFQYMSVITVMQLVSPKSRGIQKNSIYYRICCCTLCGMSGGFVNIFSEQLIGVFSREKFFMFEYAFAYIIISLTLFCLCNQLVFLNVSLSQFSVTSVIPLIMSNIVFFSSLTTIIMQMEGSKFEPAKVVPFSVGVLLVIVGILYLQYNINEIVLTYFKKKK</sequence>
<dbReference type="GO" id="GO:0015095">
    <property type="term" value="F:magnesium ion transmembrane transporter activity"/>
    <property type="evidence" value="ECO:0007669"/>
    <property type="project" value="InterPro"/>
</dbReference>
<organism evidence="8 9">
    <name type="scientific">Plasmodium ovale</name>
    <name type="common">malaria parasite P. ovale</name>
    <dbReference type="NCBI Taxonomy" id="36330"/>
    <lineage>
        <taxon>Eukaryota</taxon>
        <taxon>Sar</taxon>
        <taxon>Alveolata</taxon>
        <taxon>Apicomplexa</taxon>
        <taxon>Aconoidasida</taxon>
        <taxon>Haemosporida</taxon>
        <taxon>Plasmodiidae</taxon>
        <taxon>Plasmodium</taxon>
        <taxon>Plasmodium (Plasmodium)</taxon>
    </lineage>
</organism>
<dbReference type="Proteomes" id="UP000243200">
    <property type="component" value="Chromosome 5"/>
</dbReference>
<dbReference type="GO" id="GO:0016020">
    <property type="term" value="C:membrane"/>
    <property type="evidence" value="ECO:0007669"/>
    <property type="project" value="UniProtKB-SubCell"/>
</dbReference>
<reference evidence="8 9" key="1">
    <citation type="submission" date="2016-06" db="EMBL/GenBank/DDBJ databases">
        <authorList>
            <consortium name="Pathogen Informatics"/>
        </authorList>
    </citation>
    <scope>NUCLEOTIDE SEQUENCE [LARGE SCALE GENOMIC DNA]</scope>
    <source>
        <strain evidence="8">PowCR01</strain>
    </source>
</reference>
<accession>A0A1C3KP25</accession>
<keyword evidence="2 6" id="KW-0812">Transmembrane</keyword>
<feature type="chain" id="PRO_5008677934" evidence="7">
    <location>
        <begin position="22"/>
        <end position="790"/>
    </location>
</feature>
<name>A0A1C3KP25_PLAOA</name>
<keyword evidence="4 6" id="KW-0472">Membrane</keyword>
<feature type="compositionally biased region" description="Basic and acidic residues" evidence="5">
    <location>
        <begin position="225"/>
        <end position="237"/>
    </location>
</feature>
<feature type="signal peptide" evidence="7">
    <location>
        <begin position="1"/>
        <end position="21"/>
    </location>
</feature>
<feature type="region of interest" description="Disordered" evidence="5">
    <location>
        <begin position="554"/>
        <end position="626"/>
    </location>
</feature>
<gene>
    <name evidence="8" type="primary">PowCR01_050008600</name>
    <name evidence="8" type="ORF">POWCR01_050008600</name>
</gene>
<dbReference type="InterPro" id="IPR037185">
    <property type="entry name" value="EmrE-like"/>
</dbReference>
<feature type="transmembrane region" description="Helical" evidence="6">
    <location>
        <begin position="757"/>
        <end position="776"/>
    </location>
</feature>
<feature type="transmembrane region" description="Helical" evidence="6">
    <location>
        <begin position="97"/>
        <end position="117"/>
    </location>
</feature>
<dbReference type="PANTHER" id="PTHR12570:SF65">
    <property type="entry name" value="MAGNESIUM TRANSPORTER NIPA9-RELATED"/>
    <property type="match status" value="1"/>
</dbReference>
<dbReference type="PANTHER" id="PTHR12570">
    <property type="match status" value="1"/>
</dbReference>